<dbReference type="STRING" id="113540.ENSSFOP00015053552"/>
<dbReference type="GO" id="GO:0004930">
    <property type="term" value="F:G protein-coupled receptor activity"/>
    <property type="evidence" value="ECO:0007669"/>
    <property type="project" value="UniProtKB-KW"/>
</dbReference>
<keyword evidence="4 11" id="KW-1133">Transmembrane helix</keyword>
<keyword evidence="2" id="KW-1003">Cell membrane</keyword>
<feature type="region of interest" description="Disordered" evidence="10">
    <location>
        <begin position="246"/>
        <end position="276"/>
    </location>
</feature>
<evidence type="ECO:0000256" key="4">
    <source>
        <dbReference type="ARBA" id="ARBA00022989"/>
    </source>
</evidence>
<evidence type="ECO:0000259" key="12">
    <source>
        <dbReference type="PROSITE" id="PS50262"/>
    </source>
</evidence>
<keyword evidence="7 9" id="KW-0675">Receptor</keyword>
<evidence type="ECO:0000256" key="1">
    <source>
        <dbReference type="ARBA" id="ARBA00004651"/>
    </source>
</evidence>
<dbReference type="PROSITE" id="PS00237">
    <property type="entry name" value="G_PROTEIN_RECEP_F1_1"/>
    <property type="match status" value="1"/>
</dbReference>
<comment type="similarity">
    <text evidence="9">Belongs to the G-protein coupled receptor 1 family.</text>
</comment>
<sequence length="276" mass="31246">MKINILTAVVLSRLASRTKKSLYLYLLALTGSDILTQLFIIFVGFLLETAVFHRQVPELLLHSVSVLEFAANHASIWAAVPLTVDRYLALCHPLLHRQVSYPSRARRIIAIVLALALASGVPFFWWSDVWRVSRPPTRLDRALIWTHVAIIYFLPCSIFLSLNALILRRLRNMAAGHLHVSSVHRDWRVHLAYDLANMLAMLNTAVNFFLYCFVSRPFRAAVRDVLLLRGPPLRLHRTLRHQQAAANVSTSSLSSSHKRYQRDVTPSAPGRASVTT</sequence>
<dbReference type="Pfam" id="PF00001">
    <property type="entry name" value="7tm_1"/>
    <property type="match status" value="1"/>
</dbReference>
<protein>
    <submittedName>
        <fullName evidence="13">Putative G-protein coupled receptor 142</fullName>
    </submittedName>
</protein>
<keyword evidence="3 9" id="KW-0812">Transmembrane</keyword>
<evidence type="ECO:0000256" key="2">
    <source>
        <dbReference type="ARBA" id="ARBA00022475"/>
    </source>
</evidence>
<organism evidence="13 14">
    <name type="scientific">Scleropages formosus</name>
    <name type="common">Asian bonytongue</name>
    <name type="synonym">Osteoglossum formosum</name>
    <dbReference type="NCBI Taxonomy" id="113540"/>
    <lineage>
        <taxon>Eukaryota</taxon>
        <taxon>Metazoa</taxon>
        <taxon>Chordata</taxon>
        <taxon>Craniata</taxon>
        <taxon>Vertebrata</taxon>
        <taxon>Euteleostomi</taxon>
        <taxon>Actinopterygii</taxon>
        <taxon>Neopterygii</taxon>
        <taxon>Teleostei</taxon>
        <taxon>Osteoglossocephala</taxon>
        <taxon>Osteoglossomorpha</taxon>
        <taxon>Osteoglossiformes</taxon>
        <taxon>Osteoglossidae</taxon>
        <taxon>Scleropages</taxon>
    </lineage>
</organism>
<evidence type="ECO:0000256" key="5">
    <source>
        <dbReference type="ARBA" id="ARBA00023040"/>
    </source>
</evidence>
<feature type="domain" description="G-protein coupled receptors family 1 profile" evidence="12">
    <location>
        <begin position="3"/>
        <end position="214"/>
    </location>
</feature>
<evidence type="ECO:0000256" key="11">
    <source>
        <dbReference type="SAM" id="Phobius"/>
    </source>
</evidence>
<feature type="transmembrane region" description="Helical" evidence="11">
    <location>
        <begin position="59"/>
        <end position="84"/>
    </location>
</feature>
<evidence type="ECO:0000256" key="3">
    <source>
        <dbReference type="ARBA" id="ARBA00022692"/>
    </source>
</evidence>
<dbReference type="EMBL" id="JARO02003464">
    <property type="protein sequence ID" value="KPP70432.1"/>
    <property type="molecule type" value="Genomic_DNA"/>
</dbReference>
<evidence type="ECO:0000256" key="10">
    <source>
        <dbReference type="SAM" id="MobiDB-lite"/>
    </source>
</evidence>
<dbReference type="GO" id="GO:0005886">
    <property type="term" value="C:plasma membrane"/>
    <property type="evidence" value="ECO:0007669"/>
    <property type="project" value="UniProtKB-SubCell"/>
</dbReference>
<dbReference type="AlphaFoldDB" id="A0A0P7V6G5"/>
<dbReference type="Proteomes" id="UP000034805">
    <property type="component" value="Unassembled WGS sequence"/>
</dbReference>
<dbReference type="PRINTS" id="PR00237">
    <property type="entry name" value="GPCRRHODOPSN"/>
</dbReference>
<dbReference type="Gene3D" id="1.20.1070.10">
    <property type="entry name" value="Rhodopsin 7-helix transmembrane proteins"/>
    <property type="match status" value="1"/>
</dbReference>
<feature type="transmembrane region" description="Helical" evidence="11">
    <location>
        <begin position="145"/>
        <end position="167"/>
    </location>
</feature>
<keyword evidence="5 9" id="KW-0297">G-protein coupled receptor</keyword>
<evidence type="ECO:0000313" key="13">
    <source>
        <dbReference type="EMBL" id="KPP70432.1"/>
    </source>
</evidence>
<comment type="caution">
    <text evidence="13">The sequence shown here is derived from an EMBL/GenBank/DDBJ whole genome shotgun (WGS) entry which is preliminary data.</text>
</comment>
<evidence type="ECO:0000256" key="6">
    <source>
        <dbReference type="ARBA" id="ARBA00023136"/>
    </source>
</evidence>
<evidence type="ECO:0000256" key="7">
    <source>
        <dbReference type="ARBA" id="ARBA00023170"/>
    </source>
</evidence>
<name>A0A0P7V6G5_SCLFO</name>
<accession>A0A0P7V6G5</accession>
<dbReference type="PANTHER" id="PTHR46272">
    <property type="entry name" value="G_PROTEIN_RECEP_F1_2 DOMAIN-CONTAINING PROTEIN"/>
    <property type="match status" value="1"/>
</dbReference>
<dbReference type="SUPFAM" id="SSF81321">
    <property type="entry name" value="Family A G protein-coupled receptor-like"/>
    <property type="match status" value="1"/>
</dbReference>
<evidence type="ECO:0000256" key="9">
    <source>
        <dbReference type="RuleBase" id="RU000688"/>
    </source>
</evidence>
<keyword evidence="8 9" id="KW-0807">Transducer</keyword>
<gene>
    <name evidence="13" type="ORF">Z043_110743</name>
</gene>
<comment type="subcellular location">
    <subcellularLocation>
        <location evidence="1">Cell membrane</location>
        <topology evidence="1">Multi-pass membrane protein</topology>
    </subcellularLocation>
</comment>
<dbReference type="PANTHER" id="PTHR46272:SF1">
    <property type="entry name" value="G-PROTEIN COUPLED RECEPTOR 142-RELATED"/>
    <property type="match status" value="1"/>
</dbReference>
<evidence type="ECO:0000313" key="14">
    <source>
        <dbReference type="Proteomes" id="UP000034805"/>
    </source>
</evidence>
<dbReference type="InterPro" id="IPR017452">
    <property type="entry name" value="GPCR_Rhodpsn_7TM"/>
</dbReference>
<feature type="transmembrane region" description="Helical" evidence="11">
    <location>
        <begin position="22"/>
        <end position="47"/>
    </location>
</feature>
<dbReference type="InterPro" id="IPR052477">
    <property type="entry name" value="Orphan_GPCR1"/>
</dbReference>
<feature type="transmembrane region" description="Helical" evidence="11">
    <location>
        <begin position="105"/>
        <end position="125"/>
    </location>
</feature>
<evidence type="ECO:0000256" key="8">
    <source>
        <dbReference type="ARBA" id="ARBA00023224"/>
    </source>
</evidence>
<dbReference type="InterPro" id="IPR000276">
    <property type="entry name" value="GPCR_Rhodpsn"/>
</dbReference>
<reference evidence="13 14" key="1">
    <citation type="submission" date="2015-08" db="EMBL/GenBank/DDBJ databases">
        <title>The genome of the Asian arowana (Scleropages formosus).</title>
        <authorList>
            <person name="Tan M.H."/>
            <person name="Gan H.M."/>
            <person name="Croft L.J."/>
            <person name="Austin C.M."/>
        </authorList>
    </citation>
    <scope>NUCLEOTIDE SEQUENCE [LARGE SCALE GENOMIC DNA]</scope>
    <source>
        <strain evidence="13">Aro1</strain>
    </source>
</reference>
<keyword evidence="6 11" id="KW-0472">Membrane</keyword>
<proteinExistence type="inferred from homology"/>
<dbReference type="PROSITE" id="PS50262">
    <property type="entry name" value="G_PROTEIN_RECEP_F1_2"/>
    <property type="match status" value="1"/>
</dbReference>